<evidence type="ECO:0000313" key="2">
    <source>
        <dbReference type="EMBL" id="MFD2610661.1"/>
    </source>
</evidence>
<keyword evidence="3" id="KW-1185">Reference proteome</keyword>
<gene>
    <name evidence="2" type="ORF">ACFSR9_14655</name>
</gene>
<organism evidence="2 3">
    <name type="scientific">Deinococcus taklimakanensis</name>
    <dbReference type="NCBI Taxonomy" id="536443"/>
    <lineage>
        <taxon>Bacteria</taxon>
        <taxon>Thermotogati</taxon>
        <taxon>Deinococcota</taxon>
        <taxon>Deinococci</taxon>
        <taxon>Deinococcales</taxon>
        <taxon>Deinococcaceae</taxon>
        <taxon>Deinococcus</taxon>
    </lineage>
</organism>
<feature type="compositionally biased region" description="Basic and acidic residues" evidence="1">
    <location>
        <begin position="1"/>
        <end position="14"/>
    </location>
</feature>
<proteinExistence type="predicted"/>
<feature type="region of interest" description="Disordered" evidence="1">
    <location>
        <begin position="1"/>
        <end position="63"/>
    </location>
</feature>
<dbReference type="Proteomes" id="UP001597475">
    <property type="component" value="Unassembled WGS sequence"/>
</dbReference>
<reference evidence="3" key="1">
    <citation type="journal article" date="2019" name="Int. J. Syst. Evol. Microbiol.">
        <title>The Global Catalogue of Microorganisms (GCM) 10K type strain sequencing project: providing services to taxonomists for standard genome sequencing and annotation.</title>
        <authorList>
            <consortium name="The Broad Institute Genomics Platform"/>
            <consortium name="The Broad Institute Genome Sequencing Center for Infectious Disease"/>
            <person name="Wu L."/>
            <person name="Ma J."/>
        </authorList>
    </citation>
    <scope>NUCLEOTIDE SEQUENCE [LARGE SCALE GENOMIC DNA]</scope>
    <source>
        <strain evidence="3">KCTC 33842</strain>
    </source>
</reference>
<evidence type="ECO:0000256" key="1">
    <source>
        <dbReference type="SAM" id="MobiDB-lite"/>
    </source>
</evidence>
<dbReference type="EMBL" id="JBHUMK010000073">
    <property type="protein sequence ID" value="MFD2610661.1"/>
    <property type="molecule type" value="Genomic_DNA"/>
</dbReference>
<name>A0ABW5P5U8_9DEIO</name>
<dbReference type="RefSeq" id="WP_386846984.1">
    <property type="nucleotide sequence ID" value="NZ_JBHUMK010000073.1"/>
</dbReference>
<evidence type="ECO:0000313" key="3">
    <source>
        <dbReference type="Proteomes" id="UP001597475"/>
    </source>
</evidence>
<accession>A0ABW5P5U8</accession>
<comment type="caution">
    <text evidence="2">The sequence shown here is derived from an EMBL/GenBank/DDBJ whole genome shotgun (WGS) entry which is preliminary data.</text>
</comment>
<protein>
    <submittedName>
        <fullName evidence="2">Uncharacterized protein</fullName>
    </submittedName>
</protein>
<sequence>MKQPERKTPDHDQAGEVFISGVDTGPRDTERENSTPTEEQARLHTLANRSPESAAEEKEDEDA</sequence>